<dbReference type="Gene3D" id="3.40.50.2000">
    <property type="entry name" value="Glycogen Phosphorylase B"/>
    <property type="match status" value="2"/>
</dbReference>
<dbReference type="RefSeq" id="WP_379890002.1">
    <property type="nucleotide sequence ID" value="NZ_JBHSDI010000062.1"/>
</dbReference>
<dbReference type="SUPFAM" id="SSF53756">
    <property type="entry name" value="UDP-Glycosyltransferase/glycogen phosphorylase"/>
    <property type="match status" value="1"/>
</dbReference>
<dbReference type="InterPro" id="IPR050194">
    <property type="entry name" value="Glycosyltransferase_grp1"/>
</dbReference>
<gene>
    <name evidence="2" type="ORF">ACFOZ5_18180</name>
</gene>
<comment type="caution">
    <text evidence="2">The sequence shown here is derived from an EMBL/GenBank/DDBJ whole genome shotgun (WGS) entry which is preliminary data.</text>
</comment>
<evidence type="ECO:0000313" key="2">
    <source>
        <dbReference type="EMBL" id="MFC4260952.1"/>
    </source>
</evidence>
<name>A0ABV8QKT1_9GAMM</name>
<dbReference type="Pfam" id="PF00534">
    <property type="entry name" value="Glycos_transf_1"/>
    <property type="match status" value="1"/>
</dbReference>
<dbReference type="PANTHER" id="PTHR45947">
    <property type="entry name" value="SULFOQUINOVOSYL TRANSFERASE SQD2"/>
    <property type="match status" value="1"/>
</dbReference>
<accession>A0ABV8QKT1</accession>
<dbReference type="Proteomes" id="UP001595798">
    <property type="component" value="Unassembled WGS sequence"/>
</dbReference>
<dbReference type="PANTHER" id="PTHR45947:SF3">
    <property type="entry name" value="SULFOQUINOVOSYL TRANSFERASE SQD2"/>
    <property type="match status" value="1"/>
</dbReference>
<dbReference type="InterPro" id="IPR001296">
    <property type="entry name" value="Glyco_trans_1"/>
</dbReference>
<feature type="domain" description="Glycosyl transferase family 1" evidence="1">
    <location>
        <begin position="86"/>
        <end position="194"/>
    </location>
</feature>
<keyword evidence="3" id="KW-1185">Reference proteome</keyword>
<dbReference type="EMBL" id="JBHSDI010000062">
    <property type="protein sequence ID" value="MFC4260952.1"/>
    <property type="molecule type" value="Genomic_DNA"/>
</dbReference>
<evidence type="ECO:0000313" key="3">
    <source>
        <dbReference type="Proteomes" id="UP001595798"/>
    </source>
</evidence>
<protein>
    <submittedName>
        <fullName evidence="2">Glycosyltransferase</fullName>
    </submittedName>
</protein>
<organism evidence="2 3">
    <name type="scientific">Marinobacter lacisalsi</name>
    <dbReference type="NCBI Taxonomy" id="475979"/>
    <lineage>
        <taxon>Bacteria</taxon>
        <taxon>Pseudomonadati</taxon>
        <taxon>Pseudomonadota</taxon>
        <taxon>Gammaproteobacteria</taxon>
        <taxon>Pseudomonadales</taxon>
        <taxon>Marinobacteraceae</taxon>
        <taxon>Marinobacter</taxon>
    </lineage>
</organism>
<proteinExistence type="predicted"/>
<reference evidence="3" key="1">
    <citation type="journal article" date="2019" name="Int. J. Syst. Evol. Microbiol.">
        <title>The Global Catalogue of Microorganisms (GCM) 10K type strain sequencing project: providing services to taxonomists for standard genome sequencing and annotation.</title>
        <authorList>
            <consortium name="The Broad Institute Genomics Platform"/>
            <consortium name="The Broad Institute Genome Sequencing Center for Infectious Disease"/>
            <person name="Wu L."/>
            <person name="Ma J."/>
        </authorList>
    </citation>
    <scope>NUCLEOTIDE SEQUENCE [LARGE SCALE GENOMIC DNA]</scope>
    <source>
        <strain evidence="3">CECT 7297</strain>
    </source>
</reference>
<evidence type="ECO:0000259" key="1">
    <source>
        <dbReference type="Pfam" id="PF00534"/>
    </source>
</evidence>
<sequence>MGIPVCVTFQTDYTHLVRLYWGPCLARLASVLLNRLNRAMFRGASSVVTISEPMARLARAIGVLRPQMVGTPVAREFTRTPAEPPRDGVRSVLYVGRLAAEKHIDAFLELAARRPDLTFTVLGDGPLRSEVQASARRLNNLFFAGWLSREEVMAFLDDHDVLILPSSVEAFGTVALEAMARARWVITSHACGINQWPGLVRGLLPLHEGETLGQGLRRLERMEPDRRTELARRARHLAFAVNDETLASWEDVLCQTAMRVPERPAPSATLGLLRRLGARTSV</sequence>